<proteinExistence type="predicted"/>
<dbReference type="RefSeq" id="WP_193811687.1">
    <property type="nucleotide sequence ID" value="NZ_CP040442.1"/>
</dbReference>
<evidence type="ECO:0000313" key="2">
    <source>
        <dbReference type="Proteomes" id="UP000594195"/>
    </source>
</evidence>
<sequence length="162" mass="18290">MKMSFYFQIFIVSILLLNCDSQTSVVKENTSIPTIKKSENNIVYLFFEIEKTASGTEQVKHTDTKTTEGILKIGSVENKENLPGNIAVTFLAKDGKIISEQIIEDPLNPIMETYSEEGLNREKLKFPKAEFSIRFNQTGEISSVQLEKITANSKNHLITIKL</sequence>
<reference evidence="1 2" key="1">
    <citation type="submission" date="2019-05" db="EMBL/GenBank/DDBJ databases">
        <title>Chryseobacterium sp. isolated from King George Island, maritime Antarctica.</title>
        <authorList>
            <person name="Peng X."/>
        </authorList>
    </citation>
    <scope>NUCLEOTIDE SEQUENCE [LARGE SCALE GENOMIC DNA]</scope>
    <source>
        <strain evidence="1 2">7-3A</strain>
    </source>
</reference>
<dbReference type="KEGG" id="kfa:Q73A0000_14625"/>
<protein>
    <submittedName>
        <fullName evidence="1">Uncharacterized protein</fullName>
    </submittedName>
</protein>
<dbReference type="AlphaFoldDB" id="A0A7M2YCZ9"/>
<dbReference type="Proteomes" id="UP000594195">
    <property type="component" value="Chromosome"/>
</dbReference>
<dbReference type="EMBL" id="CP040442">
    <property type="protein sequence ID" value="QOW11515.1"/>
    <property type="molecule type" value="Genomic_DNA"/>
</dbReference>
<organism evidence="1 2">
    <name type="scientific">Kaistella flava</name>
    <name type="common">ex Peng et al. 2021</name>
    <dbReference type="NCBI Taxonomy" id="2038776"/>
    <lineage>
        <taxon>Bacteria</taxon>
        <taxon>Pseudomonadati</taxon>
        <taxon>Bacteroidota</taxon>
        <taxon>Flavobacteriia</taxon>
        <taxon>Flavobacteriales</taxon>
        <taxon>Weeksellaceae</taxon>
        <taxon>Chryseobacterium group</taxon>
        <taxon>Kaistella</taxon>
    </lineage>
</organism>
<accession>A0A7M2YCZ9</accession>
<name>A0A7M2YCZ9_9FLAO</name>
<evidence type="ECO:0000313" key="1">
    <source>
        <dbReference type="EMBL" id="QOW11515.1"/>
    </source>
</evidence>
<gene>
    <name evidence="1" type="ORF">Q73A0000_14625</name>
</gene>
<keyword evidence="2" id="KW-1185">Reference proteome</keyword>